<keyword evidence="1" id="KW-0863">Zinc-finger</keyword>
<dbReference type="InterPro" id="IPR007527">
    <property type="entry name" value="Znf_SWIM"/>
</dbReference>
<comment type="caution">
    <text evidence="3">The sequence shown here is derived from an EMBL/GenBank/DDBJ whole genome shotgun (WGS) entry which is preliminary data.</text>
</comment>
<reference evidence="3 4" key="1">
    <citation type="journal article" date="2016" name="Nat. Commun.">
        <title>Extremotolerant tardigrade genome and improved radiotolerance of human cultured cells by tardigrade-unique protein.</title>
        <authorList>
            <person name="Hashimoto T."/>
            <person name="Horikawa D.D."/>
            <person name="Saito Y."/>
            <person name="Kuwahara H."/>
            <person name="Kozuka-Hata H."/>
            <person name="Shin-I T."/>
            <person name="Minakuchi Y."/>
            <person name="Ohishi K."/>
            <person name="Motoyama A."/>
            <person name="Aizu T."/>
            <person name="Enomoto A."/>
            <person name="Kondo K."/>
            <person name="Tanaka S."/>
            <person name="Hara Y."/>
            <person name="Koshikawa S."/>
            <person name="Sagara H."/>
            <person name="Miura T."/>
            <person name="Yokobori S."/>
            <person name="Miyagawa K."/>
            <person name="Suzuki Y."/>
            <person name="Kubo T."/>
            <person name="Oyama M."/>
            <person name="Kohara Y."/>
            <person name="Fujiyama A."/>
            <person name="Arakawa K."/>
            <person name="Katayama T."/>
            <person name="Toyoda A."/>
            <person name="Kunieda T."/>
        </authorList>
    </citation>
    <scope>NUCLEOTIDE SEQUENCE [LARGE SCALE GENOMIC DNA]</scope>
    <source>
        <strain evidence="3 4">YOKOZUNA-1</strain>
    </source>
</reference>
<dbReference type="EMBL" id="BDGG01000002">
    <property type="protein sequence ID" value="GAU92149.1"/>
    <property type="molecule type" value="Genomic_DNA"/>
</dbReference>
<name>A0A1D1UR11_RAMVA</name>
<dbReference type="AlphaFoldDB" id="A0A1D1UR11"/>
<dbReference type="PROSITE" id="PS50966">
    <property type="entry name" value="ZF_SWIM"/>
    <property type="match status" value="1"/>
</dbReference>
<organism evidence="3 4">
    <name type="scientific">Ramazzottius varieornatus</name>
    <name type="common">Water bear</name>
    <name type="synonym">Tardigrade</name>
    <dbReference type="NCBI Taxonomy" id="947166"/>
    <lineage>
        <taxon>Eukaryota</taxon>
        <taxon>Metazoa</taxon>
        <taxon>Ecdysozoa</taxon>
        <taxon>Tardigrada</taxon>
        <taxon>Eutardigrada</taxon>
        <taxon>Parachela</taxon>
        <taxon>Hypsibioidea</taxon>
        <taxon>Ramazzottiidae</taxon>
        <taxon>Ramazzottius</taxon>
    </lineage>
</organism>
<accession>A0A1D1UR11</accession>
<protein>
    <recommendedName>
        <fullName evidence="2">SWIM-type domain-containing protein</fullName>
    </recommendedName>
</protein>
<keyword evidence="1" id="KW-0862">Zinc</keyword>
<gene>
    <name evidence="3" type="primary">RvY_04266-1</name>
    <name evidence="3" type="synonym">RvY_04266.1</name>
    <name evidence="3" type="ORF">RvY_04266</name>
</gene>
<dbReference type="GO" id="GO:0008270">
    <property type="term" value="F:zinc ion binding"/>
    <property type="evidence" value="ECO:0007669"/>
    <property type="project" value="UniProtKB-KW"/>
</dbReference>
<evidence type="ECO:0000313" key="4">
    <source>
        <dbReference type="Proteomes" id="UP000186922"/>
    </source>
</evidence>
<keyword evidence="4" id="KW-1185">Reference proteome</keyword>
<dbReference type="Proteomes" id="UP000186922">
    <property type="component" value="Unassembled WGS sequence"/>
</dbReference>
<evidence type="ECO:0000313" key="3">
    <source>
        <dbReference type="EMBL" id="GAU92149.1"/>
    </source>
</evidence>
<sequence>MKKDWYSRPNGKPNGFRRRILAIVSSEGCSKPVENFFVIQYVWSDESKIAPSPPGKTYTNRAITSAIKKLASPVARGKPMSPRDIVLEVASTIPEIDREVNPYYGPKDMRQVMTIRNTVNKNTYGEDVESYLRRKEEVILRQYPNEDGSKSEIFVVVDPYHVGLIATNGDQKLKLKLRLQIGLTFQLCNMYLVVIVIQHPYLVNEKTGKPALLIGPTCLTQRKSKASLSVFANYLRECLVNAGVDVMSKDFGFDFITDGERALYDAFREAFPRHNHTLCVLHIRDGIKRYFLGKPVPSSHVSFVLNCVLGYHRNVAGVRKHVLGLVDSVLEEQYLQKWKEMKSSLGDDKFQHWFGKHHQKNFVEKLILPAREKRGFSRDLPNTNLSEAMNKTLKAFFGTHNDPREVAERLLKMYADETVFMFQALKDQGGYRIAEQYREDLLLSREKAHDNSHIMSKVQRLFPKCNVNTVVVVASSRKVSTSGVVASRPVVLRFVGEDAALSAVGVAKAYAGRAAALCAGEVLLVRLIVEQVDLSGDGTRPPNVLTDFATTGLPDMFRASWDKAVELMGGPADEGWMVELSAEETTQYKRKWNSSVVRKVRSTDKKPCWYFVKICTTSGEGKCGCLQFTQNKDPACKHIIAVTAATGNLAQMVEWLKLEKNLRPFGSWLVRSVGGHKVGRKMKNLSGSGYTTRKDKEAVEMNFEEEEYCYKGEGCKIGKPP</sequence>
<keyword evidence="1" id="KW-0479">Metal-binding</keyword>
<evidence type="ECO:0000259" key="2">
    <source>
        <dbReference type="PROSITE" id="PS50966"/>
    </source>
</evidence>
<proteinExistence type="predicted"/>
<evidence type="ECO:0000256" key="1">
    <source>
        <dbReference type="PROSITE-ProRule" id="PRU00325"/>
    </source>
</evidence>
<dbReference type="OrthoDB" id="5989494at2759"/>
<feature type="domain" description="SWIM-type" evidence="2">
    <location>
        <begin position="610"/>
        <end position="647"/>
    </location>
</feature>